<dbReference type="EMBL" id="JWZT01004937">
    <property type="protein sequence ID" value="KII62575.1"/>
    <property type="molecule type" value="Genomic_DNA"/>
</dbReference>
<evidence type="ECO:0000313" key="1">
    <source>
        <dbReference type="EMBL" id="KII62575.1"/>
    </source>
</evidence>
<dbReference type="AlphaFoldDB" id="A0A0C2M6B9"/>
<comment type="caution">
    <text evidence="1">The sequence shown here is derived from an EMBL/GenBank/DDBJ whole genome shotgun (WGS) entry which is preliminary data.</text>
</comment>
<proteinExistence type="predicted"/>
<sequence length="193" mass="22820">MEVPEVLTFNKSPRPKSLYKMQNFLAELIVALSDQTYINKVQNEKKLLMYEDLKNCDLAVINYDLIREVFIGCESNLRGAFDNELYDCRTVSEYKMYKHVMAKIVLIFNESKFLDQKTADYYTKLFFPKDSSSIIKYIYDRDENSYFSLASDVASNKSSLYNLQLLFVFKLFKLVYEMKFIFCDIDSRFPNIV</sequence>
<dbReference type="Proteomes" id="UP000031668">
    <property type="component" value="Unassembled WGS sequence"/>
</dbReference>
<accession>A0A0C2M6B9</accession>
<keyword evidence="2" id="KW-1185">Reference proteome</keyword>
<name>A0A0C2M6B9_THEKT</name>
<gene>
    <name evidence="1" type="ORF">RF11_05205</name>
</gene>
<reference evidence="1 2" key="1">
    <citation type="journal article" date="2014" name="Genome Biol. Evol.">
        <title>The genome of the myxosporean Thelohanellus kitauei shows adaptations to nutrient acquisition within its fish host.</title>
        <authorList>
            <person name="Yang Y."/>
            <person name="Xiong J."/>
            <person name="Zhou Z."/>
            <person name="Huo F."/>
            <person name="Miao W."/>
            <person name="Ran C."/>
            <person name="Liu Y."/>
            <person name="Zhang J."/>
            <person name="Feng J."/>
            <person name="Wang M."/>
            <person name="Wang M."/>
            <person name="Wang L."/>
            <person name="Yao B."/>
        </authorList>
    </citation>
    <scope>NUCLEOTIDE SEQUENCE [LARGE SCALE GENOMIC DNA]</scope>
    <source>
        <strain evidence="1">Wuqing</strain>
    </source>
</reference>
<protein>
    <submittedName>
        <fullName evidence="1">Uncharacterized protein</fullName>
    </submittedName>
</protein>
<organism evidence="1 2">
    <name type="scientific">Thelohanellus kitauei</name>
    <name type="common">Myxosporean</name>
    <dbReference type="NCBI Taxonomy" id="669202"/>
    <lineage>
        <taxon>Eukaryota</taxon>
        <taxon>Metazoa</taxon>
        <taxon>Cnidaria</taxon>
        <taxon>Myxozoa</taxon>
        <taxon>Myxosporea</taxon>
        <taxon>Bivalvulida</taxon>
        <taxon>Platysporina</taxon>
        <taxon>Myxobolidae</taxon>
        <taxon>Thelohanellus</taxon>
    </lineage>
</organism>
<evidence type="ECO:0000313" key="2">
    <source>
        <dbReference type="Proteomes" id="UP000031668"/>
    </source>
</evidence>